<evidence type="ECO:0000259" key="4">
    <source>
        <dbReference type="SMART" id="SM00797"/>
    </source>
</evidence>
<keyword evidence="3" id="KW-0067">ATP-binding</keyword>
<reference evidence="5 6" key="1">
    <citation type="journal article" date="2014" name="Antonie Van Leeuwenhoek">
        <title>Fictibacillus enclensis sp. nov., isolated from marine sediment.</title>
        <authorList>
            <person name="Dastager S.G."/>
            <person name="Mawlankar R."/>
            <person name="Srinivasan K."/>
            <person name="Tang S.K."/>
            <person name="Lee J.C."/>
            <person name="Ramana V.V."/>
            <person name="Shouche Y.S."/>
        </authorList>
    </citation>
    <scope>NUCLEOTIDE SEQUENCE [LARGE SCALE GENOMIC DNA]</scope>
    <source>
        <strain evidence="5 6">NIO-1003</strain>
    </source>
</reference>
<comment type="caution">
    <text evidence="5">The sequence shown here is derived from an EMBL/GenBank/DDBJ whole genome shotgun (WGS) entry which is preliminary data.</text>
</comment>
<dbReference type="InterPro" id="IPR029000">
    <property type="entry name" value="Cyclophilin-like_dom_sf"/>
</dbReference>
<keyword evidence="6" id="KW-1185">Reference proteome</keyword>
<evidence type="ECO:0000313" key="6">
    <source>
        <dbReference type="Proteomes" id="UP000054099"/>
    </source>
</evidence>
<dbReference type="Gene3D" id="2.40.100.10">
    <property type="entry name" value="Cyclophilin-like"/>
    <property type="match status" value="1"/>
</dbReference>
<evidence type="ECO:0000313" key="5">
    <source>
        <dbReference type="EMBL" id="KSU85310.1"/>
    </source>
</evidence>
<keyword evidence="1" id="KW-0547">Nucleotide-binding</keyword>
<dbReference type="InterPro" id="IPR003778">
    <property type="entry name" value="CT_A_B"/>
</dbReference>
<dbReference type="Proteomes" id="UP000054099">
    <property type="component" value="Unassembled WGS sequence"/>
</dbReference>
<evidence type="ECO:0000256" key="1">
    <source>
        <dbReference type="ARBA" id="ARBA00022741"/>
    </source>
</evidence>
<proteinExistence type="predicted"/>
<dbReference type="GO" id="GO:0016787">
    <property type="term" value="F:hydrolase activity"/>
    <property type="evidence" value="ECO:0007669"/>
    <property type="project" value="UniProtKB-KW"/>
</dbReference>
<feature type="domain" description="Carboxyltransferase" evidence="4">
    <location>
        <begin position="24"/>
        <end position="307"/>
    </location>
</feature>
<keyword evidence="2" id="KW-0378">Hydrolase</keyword>
<gene>
    <name evidence="5" type="ORF">AS030_07330</name>
</gene>
<dbReference type="NCBIfam" id="TIGR00724">
    <property type="entry name" value="urea_amlyse_rel"/>
    <property type="match status" value="1"/>
</dbReference>
<dbReference type="PANTHER" id="PTHR43309:SF5">
    <property type="entry name" value="5-OXOPROLINASE SUBUNIT C"/>
    <property type="match status" value="1"/>
</dbReference>
<dbReference type="RefSeq" id="WP_061969994.1">
    <property type="nucleotide sequence ID" value="NZ_FMAV01000001.1"/>
</dbReference>
<dbReference type="InterPro" id="IPR052708">
    <property type="entry name" value="PxpC"/>
</dbReference>
<organism evidence="5 6">
    <name type="scientific">Fictibacillus enclensis</name>
    <dbReference type="NCBI Taxonomy" id="1017270"/>
    <lineage>
        <taxon>Bacteria</taxon>
        <taxon>Bacillati</taxon>
        <taxon>Bacillota</taxon>
        <taxon>Bacilli</taxon>
        <taxon>Bacillales</taxon>
        <taxon>Fictibacillaceae</taxon>
        <taxon>Fictibacillus</taxon>
    </lineage>
</organism>
<protein>
    <submittedName>
        <fullName evidence="5">KipI antagonist</fullName>
    </submittedName>
</protein>
<accession>A0A0V8JE48</accession>
<dbReference type="GO" id="GO:0005524">
    <property type="term" value="F:ATP binding"/>
    <property type="evidence" value="ECO:0007669"/>
    <property type="project" value="UniProtKB-KW"/>
</dbReference>
<dbReference type="Pfam" id="PF02626">
    <property type="entry name" value="CT_A_B"/>
    <property type="match status" value="1"/>
</dbReference>
<name>A0A0V8JE48_9BACL</name>
<dbReference type="AlphaFoldDB" id="A0A0V8JE48"/>
<dbReference type="PANTHER" id="PTHR43309">
    <property type="entry name" value="5-OXOPROLINASE SUBUNIT C"/>
    <property type="match status" value="1"/>
</dbReference>
<dbReference type="SUPFAM" id="SSF50891">
    <property type="entry name" value="Cyclophilin-like"/>
    <property type="match status" value="1"/>
</dbReference>
<sequence>MSITIDKPGMLTSLQDLGRYSYQQFGVIASGAMDPFAHTAANLLVGNSENEATLEATLLGPRITFETDTYIAVCGGDLTPSLNGKRIQNWRPYKVNKDDVLEFGKCKWGCRAYIAVAGGFDTELVMGSRSTYLRAGIGGYQGRALKEGDRLKTGSFKPTFKPVSVNWKMSRGLRTVYENMGRIRTVKGRHFDYFTLESQKAFFEKEFTITTKSDRMGYRAEGTSLQLERKEEILSEPVLFGTVQVPSEGNPIILMADRQTTGGYPKIAQTAFVDLPKLAQAKPGDRIVFQEISEEEAQINYIIQKIQLNYLQTGIRLKNREG</sequence>
<dbReference type="OrthoDB" id="9782422at2"/>
<dbReference type="EMBL" id="LNQN01000001">
    <property type="protein sequence ID" value="KSU85310.1"/>
    <property type="molecule type" value="Genomic_DNA"/>
</dbReference>
<evidence type="ECO:0000256" key="3">
    <source>
        <dbReference type="ARBA" id="ARBA00022840"/>
    </source>
</evidence>
<dbReference type="SMART" id="SM00797">
    <property type="entry name" value="AHS2"/>
    <property type="match status" value="1"/>
</dbReference>
<evidence type="ECO:0000256" key="2">
    <source>
        <dbReference type="ARBA" id="ARBA00022801"/>
    </source>
</evidence>